<dbReference type="Proteomes" id="UP000270094">
    <property type="component" value="Unassembled WGS sequence"/>
</dbReference>
<accession>A0A3P7J0D5</accession>
<dbReference type="PANTHER" id="PTHR42686">
    <property type="entry name" value="GH17980P-RELATED"/>
    <property type="match status" value="1"/>
</dbReference>
<protein>
    <submittedName>
        <fullName evidence="1">Uncharacterized protein</fullName>
    </submittedName>
</protein>
<dbReference type="GO" id="GO:0016491">
    <property type="term" value="F:oxidoreductase activity"/>
    <property type="evidence" value="ECO:0007669"/>
    <property type="project" value="InterPro"/>
</dbReference>
<dbReference type="OrthoDB" id="48988at2759"/>
<dbReference type="EMBL" id="UYYB01096833">
    <property type="protein sequence ID" value="VDM76356.1"/>
    <property type="molecule type" value="Genomic_DNA"/>
</dbReference>
<dbReference type="GO" id="GO:0005829">
    <property type="term" value="C:cytosol"/>
    <property type="evidence" value="ECO:0007669"/>
    <property type="project" value="TreeGrafter"/>
</dbReference>
<gene>
    <name evidence="1" type="ORF">SVUK_LOCUS11354</name>
</gene>
<sequence>MNDNSVGEFTFLFQDKGIGILNGSPLSMGLLTEQGPPPWHPAPDFIKEATLAATHYCMVCDDCKSLDIESSVQRQTSTYCNYFLSLYSYSVLHIYCIK</sequence>
<dbReference type="PANTHER" id="PTHR42686:SF1">
    <property type="entry name" value="GH17980P-RELATED"/>
    <property type="match status" value="1"/>
</dbReference>
<organism evidence="1 2">
    <name type="scientific">Strongylus vulgaris</name>
    <name type="common">Blood worm</name>
    <dbReference type="NCBI Taxonomy" id="40348"/>
    <lineage>
        <taxon>Eukaryota</taxon>
        <taxon>Metazoa</taxon>
        <taxon>Ecdysozoa</taxon>
        <taxon>Nematoda</taxon>
        <taxon>Chromadorea</taxon>
        <taxon>Rhabditida</taxon>
        <taxon>Rhabditina</taxon>
        <taxon>Rhabditomorpha</taxon>
        <taxon>Strongyloidea</taxon>
        <taxon>Strongylidae</taxon>
        <taxon>Strongylus</taxon>
    </lineage>
</organism>
<evidence type="ECO:0000313" key="2">
    <source>
        <dbReference type="Proteomes" id="UP000270094"/>
    </source>
</evidence>
<dbReference type="AlphaFoldDB" id="A0A3P7J0D5"/>
<name>A0A3P7J0D5_STRVU</name>
<keyword evidence="2" id="KW-1185">Reference proteome</keyword>
<evidence type="ECO:0000313" key="1">
    <source>
        <dbReference type="EMBL" id="VDM76356.1"/>
    </source>
</evidence>
<reference evidence="1 2" key="1">
    <citation type="submission" date="2018-11" db="EMBL/GenBank/DDBJ databases">
        <authorList>
            <consortium name="Pathogen Informatics"/>
        </authorList>
    </citation>
    <scope>NUCLEOTIDE SEQUENCE [LARGE SCALE GENOMIC DNA]</scope>
</reference>
<proteinExistence type="predicted"/>
<dbReference type="InterPro" id="IPR020471">
    <property type="entry name" value="AKR"/>
</dbReference>